<feature type="compositionally biased region" description="Gly residues" evidence="1">
    <location>
        <begin position="1"/>
        <end position="10"/>
    </location>
</feature>
<proteinExistence type="predicted"/>
<reference evidence="2 3" key="1">
    <citation type="journal article" date="2023" name="Sci. Data">
        <title>Genome assembly of the Korean intertidal mud-creeper Batillaria attramentaria.</title>
        <authorList>
            <person name="Patra A.K."/>
            <person name="Ho P.T."/>
            <person name="Jun S."/>
            <person name="Lee S.J."/>
            <person name="Kim Y."/>
            <person name="Won Y.J."/>
        </authorList>
    </citation>
    <scope>NUCLEOTIDE SEQUENCE [LARGE SCALE GENOMIC DNA]</scope>
    <source>
        <strain evidence="2">Wonlab-2016</strain>
    </source>
</reference>
<comment type="caution">
    <text evidence="2">The sequence shown here is derived from an EMBL/GenBank/DDBJ whole genome shotgun (WGS) entry which is preliminary data.</text>
</comment>
<sequence length="86" mass="9188">MHIAGQGGPKAGQRRAKGGLKAAQKEAHCWAKAIGPTTCLSSLHSLPVVDRLWAECGPNVGRMWAECGPMFITRTRSYTALEPNVG</sequence>
<organism evidence="2 3">
    <name type="scientific">Batillaria attramentaria</name>
    <dbReference type="NCBI Taxonomy" id="370345"/>
    <lineage>
        <taxon>Eukaryota</taxon>
        <taxon>Metazoa</taxon>
        <taxon>Spiralia</taxon>
        <taxon>Lophotrochozoa</taxon>
        <taxon>Mollusca</taxon>
        <taxon>Gastropoda</taxon>
        <taxon>Caenogastropoda</taxon>
        <taxon>Sorbeoconcha</taxon>
        <taxon>Cerithioidea</taxon>
        <taxon>Batillariidae</taxon>
        <taxon>Batillaria</taxon>
    </lineage>
</organism>
<dbReference type="EMBL" id="JACVVK020000011">
    <property type="protein sequence ID" value="KAK7505301.1"/>
    <property type="molecule type" value="Genomic_DNA"/>
</dbReference>
<evidence type="ECO:0000256" key="1">
    <source>
        <dbReference type="SAM" id="MobiDB-lite"/>
    </source>
</evidence>
<accession>A0ABD0M0T8</accession>
<name>A0ABD0M0T8_9CAEN</name>
<gene>
    <name evidence="2" type="ORF">BaRGS_00003463</name>
</gene>
<feature type="region of interest" description="Disordered" evidence="1">
    <location>
        <begin position="1"/>
        <end position="20"/>
    </location>
</feature>
<dbReference type="AlphaFoldDB" id="A0ABD0M0T8"/>
<keyword evidence="3" id="KW-1185">Reference proteome</keyword>
<protein>
    <submittedName>
        <fullName evidence="2">Uncharacterized protein</fullName>
    </submittedName>
</protein>
<evidence type="ECO:0000313" key="3">
    <source>
        <dbReference type="Proteomes" id="UP001519460"/>
    </source>
</evidence>
<dbReference type="Proteomes" id="UP001519460">
    <property type="component" value="Unassembled WGS sequence"/>
</dbReference>
<evidence type="ECO:0000313" key="2">
    <source>
        <dbReference type="EMBL" id="KAK7505301.1"/>
    </source>
</evidence>